<dbReference type="AlphaFoldDB" id="A0A5J9UIC2"/>
<evidence type="ECO:0000313" key="4">
    <source>
        <dbReference type="Proteomes" id="UP000324897"/>
    </source>
</evidence>
<feature type="non-terminal residue" evidence="3">
    <location>
        <position position="1"/>
    </location>
</feature>
<evidence type="ECO:0000259" key="1">
    <source>
        <dbReference type="Pfam" id="PF12274"/>
    </source>
</evidence>
<dbReference type="OrthoDB" id="607685at2759"/>
<dbReference type="InterPro" id="IPR022059">
    <property type="entry name" value="DUF3615"/>
</dbReference>
<dbReference type="Pfam" id="PF20235">
    <property type="entry name" value="PIR2-like_helical"/>
    <property type="match status" value="2"/>
</dbReference>
<dbReference type="InterPro" id="IPR046527">
    <property type="entry name" value="PIR2-like_helical"/>
</dbReference>
<keyword evidence="4" id="KW-1185">Reference proteome</keyword>
<organism evidence="3 4">
    <name type="scientific">Eragrostis curvula</name>
    <name type="common">weeping love grass</name>
    <dbReference type="NCBI Taxonomy" id="38414"/>
    <lineage>
        <taxon>Eukaryota</taxon>
        <taxon>Viridiplantae</taxon>
        <taxon>Streptophyta</taxon>
        <taxon>Embryophyta</taxon>
        <taxon>Tracheophyta</taxon>
        <taxon>Spermatophyta</taxon>
        <taxon>Magnoliopsida</taxon>
        <taxon>Liliopsida</taxon>
        <taxon>Poales</taxon>
        <taxon>Poaceae</taxon>
        <taxon>PACMAD clade</taxon>
        <taxon>Chloridoideae</taxon>
        <taxon>Eragrostideae</taxon>
        <taxon>Eragrostidinae</taxon>
        <taxon>Eragrostis</taxon>
    </lineage>
</organism>
<sequence>MEDEKVIFSCYHGEEWKRPPVDEDTLRNCPNLCKRVEEEYYKEAERRLPLDEMPELADCIRAGGLCLGLADPVSNVILNAVSLLHLDDKAREPAGRMTISMRTRTPSWFDIALRSVCGLRVFMRTYFRRLSVVQSWRYLHLASHDLRLAISLVNCDLKAGYWSPQLPDLLPDGGKIKGALRLAAVEGKHPEPDVLARLMTTQYPSDLLSAVLAMLQRSDQLLTVSNVQQIRDLLGRQWPPPTTSPPMANIEFWCRPNGDTCTRRDDGTLQLSTFIGGGDYVVQISVTPTTKQLDHQVDRKYIYDRTSHVHPSALRSKVLWRRPVVDENFDYDASPCEYMVSLKMCLLDTIHNLYLKALATLPSISPRLLRSLLVAGHCYGPMDPFRNIIVNTIWYDIAFPFSQGAEVELPRGILDTRLMSRLGFRSLSGLVAMFRHMGCKSEHEALKRILECDIQKSDAFPVAAEGTDEPDEALLGTVPFNDVARAAKHPQHAAFGSFLVSLSSAKIKQLREFFSGDCVRWGELVAFIREFVPEQEEVAPSCCLSPITSAHISTKKSNLMDKQAFVNIKLREVLQKYCYQHPWEPSYQLDIVCGVRESTSLRQPNLYHANFFVSIDAENDPGLIASDRRKLFFAEFWAPSIYGGDVNNSKPSSCCPVFHIHAGRCSFCEEVGSTIVHPPSEDHCGGSNGSIGLRSYVGDKVQIADFEGLLDEDFIYVDPVRDVELVETINDFHGSTRDSWSFPTRNFSWS</sequence>
<dbReference type="PANTHER" id="PTHR33120:SF42">
    <property type="entry name" value="OS12G0105000 PROTEIN"/>
    <property type="match status" value="1"/>
</dbReference>
<gene>
    <name evidence="3" type="ORF">EJB05_32641</name>
</gene>
<evidence type="ECO:0000313" key="3">
    <source>
        <dbReference type="EMBL" id="TVU22920.1"/>
    </source>
</evidence>
<dbReference type="Gramene" id="TVU22920">
    <property type="protein sequence ID" value="TVU22920"/>
    <property type="gene ID" value="EJB05_32641"/>
</dbReference>
<reference evidence="3 4" key="1">
    <citation type="journal article" date="2019" name="Sci. Rep.">
        <title>A high-quality genome of Eragrostis curvula grass provides insights into Poaceae evolution and supports new strategies to enhance forage quality.</title>
        <authorList>
            <person name="Carballo J."/>
            <person name="Santos B.A.C.M."/>
            <person name="Zappacosta D."/>
            <person name="Garbus I."/>
            <person name="Selva J.P."/>
            <person name="Gallo C.A."/>
            <person name="Diaz A."/>
            <person name="Albertini E."/>
            <person name="Caccamo M."/>
            <person name="Echenique V."/>
        </authorList>
    </citation>
    <scope>NUCLEOTIDE SEQUENCE [LARGE SCALE GENOMIC DNA]</scope>
    <source>
        <strain evidence="4">cv. Victoria</strain>
        <tissue evidence="3">Leaf</tissue>
    </source>
</reference>
<accession>A0A5J9UIC2</accession>
<dbReference type="Pfam" id="PF12274">
    <property type="entry name" value="DUF3615"/>
    <property type="match status" value="1"/>
</dbReference>
<evidence type="ECO:0000259" key="2">
    <source>
        <dbReference type="Pfam" id="PF20235"/>
    </source>
</evidence>
<protein>
    <submittedName>
        <fullName evidence="3">Uncharacterized protein</fullName>
    </submittedName>
</protein>
<dbReference type="EMBL" id="RWGY01000026">
    <property type="protein sequence ID" value="TVU22920.1"/>
    <property type="molecule type" value="Genomic_DNA"/>
</dbReference>
<dbReference type="Proteomes" id="UP000324897">
    <property type="component" value="Unassembled WGS sequence"/>
</dbReference>
<feature type="domain" description="PIR2-like helical" evidence="2">
    <location>
        <begin position="39"/>
        <end position="153"/>
    </location>
</feature>
<dbReference type="PANTHER" id="PTHR33120">
    <property type="entry name" value="EXPRESSED PROTEIN-RELATED"/>
    <property type="match status" value="1"/>
</dbReference>
<comment type="caution">
    <text evidence="3">The sequence shown here is derived from an EMBL/GenBank/DDBJ whole genome shotgun (WGS) entry which is preliminary data.</text>
</comment>
<feature type="domain" description="PIR2-like helical" evidence="2">
    <location>
        <begin position="348"/>
        <end position="459"/>
    </location>
</feature>
<proteinExistence type="predicted"/>
<name>A0A5J9UIC2_9POAL</name>
<feature type="domain" description="DUF3615" evidence="1">
    <location>
        <begin position="572"/>
        <end position="678"/>
    </location>
</feature>